<dbReference type="PANTHER" id="PTHR43540">
    <property type="entry name" value="PEROXYUREIDOACRYLATE/UREIDOACRYLATE AMIDOHYDROLASE-RELATED"/>
    <property type="match status" value="1"/>
</dbReference>
<dbReference type="GO" id="GO:0016787">
    <property type="term" value="F:hydrolase activity"/>
    <property type="evidence" value="ECO:0007669"/>
    <property type="project" value="UniProtKB-KW"/>
</dbReference>
<evidence type="ECO:0000256" key="1">
    <source>
        <dbReference type="ARBA" id="ARBA00022801"/>
    </source>
</evidence>
<evidence type="ECO:0000313" key="3">
    <source>
        <dbReference type="EMBL" id="GGI09447.1"/>
    </source>
</evidence>
<proteinExistence type="predicted"/>
<keyword evidence="1" id="KW-0378">Hydrolase</keyword>
<protein>
    <recommendedName>
        <fullName evidence="2">Isochorismatase-like domain-containing protein</fullName>
    </recommendedName>
</protein>
<evidence type="ECO:0000313" key="4">
    <source>
        <dbReference type="Proteomes" id="UP000650511"/>
    </source>
</evidence>
<reference evidence="3" key="1">
    <citation type="journal article" date="2014" name="Int. J. Syst. Evol. Microbiol.">
        <title>Complete genome sequence of Corynebacterium casei LMG S-19264T (=DSM 44701T), isolated from a smear-ripened cheese.</title>
        <authorList>
            <consortium name="US DOE Joint Genome Institute (JGI-PGF)"/>
            <person name="Walter F."/>
            <person name="Albersmeier A."/>
            <person name="Kalinowski J."/>
            <person name="Ruckert C."/>
        </authorList>
    </citation>
    <scope>NUCLEOTIDE SEQUENCE</scope>
    <source>
        <strain evidence="3">CGMCC 1.14988</strain>
    </source>
</reference>
<dbReference type="AlphaFoldDB" id="A0A8J3AHG2"/>
<organism evidence="3 4">
    <name type="scientific">Egicoccus halophilus</name>
    <dbReference type="NCBI Taxonomy" id="1670830"/>
    <lineage>
        <taxon>Bacteria</taxon>
        <taxon>Bacillati</taxon>
        <taxon>Actinomycetota</taxon>
        <taxon>Nitriliruptoria</taxon>
        <taxon>Egicoccales</taxon>
        <taxon>Egicoccaceae</taxon>
        <taxon>Egicoccus</taxon>
    </lineage>
</organism>
<sequence length="107" mass="11505">MTKTVNSSFYGEPDLDTWLRERGIDAVTVCGISTNHCCETTARMAGNLGYAVRFVLDATVAFDRRGPDGEVVPAETIRRVTAANLHDEFAAVVSTAEVLRPTASTLG</sequence>
<accession>A0A8J3AHG2</accession>
<dbReference type="InterPro" id="IPR000868">
    <property type="entry name" value="Isochorismatase-like_dom"/>
</dbReference>
<dbReference type="SUPFAM" id="SSF52499">
    <property type="entry name" value="Isochorismatase-like hydrolases"/>
    <property type="match status" value="1"/>
</dbReference>
<name>A0A8J3AHG2_9ACTN</name>
<dbReference type="Gene3D" id="3.40.50.850">
    <property type="entry name" value="Isochorismatase-like"/>
    <property type="match status" value="1"/>
</dbReference>
<dbReference type="Proteomes" id="UP000650511">
    <property type="component" value="Unassembled WGS sequence"/>
</dbReference>
<dbReference type="InterPro" id="IPR050272">
    <property type="entry name" value="Isochorismatase-like_hydrls"/>
</dbReference>
<keyword evidence="4" id="KW-1185">Reference proteome</keyword>
<feature type="domain" description="Isochorismatase-like" evidence="2">
    <location>
        <begin position="2"/>
        <end position="65"/>
    </location>
</feature>
<reference evidence="3" key="2">
    <citation type="submission" date="2020-09" db="EMBL/GenBank/DDBJ databases">
        <authorList>
            <person name="Sun Q."/>
            <person name="Zhou Y."/>
        </authorList>
    </citation>
    <scope>NUCLEOTIDE SEQUENCE</scope>
    <source>
        <strain evidence="3">CGMCC 1.14988</strain>
    </source>
</reference>
<gene>
    <name evidence="3" type="ORF">GCM10011354_34120</name>
</gene>
<evidence type="ECO:0000259" key="2">
    <source>
        <dbReference type="Pfam" id="PF00857"/>
    </source>
</evidence>
<dbReference type="InterPro" id="IPR036380">
    <property type="entry name" value="Isochorismatase-like_sf"/>
</dbReference>
<comment type="caution">
    <text evidence="3">The sequence shown here is derived from an EMBL/GenBank/DDBJ whole genome shotgun (WGS) entry which is preliminary data.</text>
</comment>
<dbReference type="EMBL" id="BMHA01000015">
    <property type="protein sequence ID" value="GGI09447.1"/>
    <property type="molecule type" value="Genomic_DNA"/>
</dbReference>
<dbReference type="Pfam" id="PF00857">
    <property type="entry name" value="Isochorismatase"/>
    <property type="match status" value="1"/>
</dbReference>
<dbReference type="PANTHER" id="PTHR43540:SF1">
    <property type="entry name" value="ISOCHORISMATASE HYDROLASE"/>
    <property type="match status" value="1"/>
</dbReference>